<dbReference type="InterPro" id="IPR027417">
    <property type="entry name" value="P-loop_NTPase"/>
</dbReference>
<gene>
    <name evidence="6" type="ORF">C8D98_0549</name>
</gene>
<dbReference type="Proteomes" id="UP000294614">
    <property type="component" value="Unassembled WGS sequence"/>
</dbReference>
<accession>A0A4R1KDA1</accession>
<dbReference type="Pfam" id="PF00005">
    <property type="entry name" value="ABC_tran"/>
    <property type="match status" value="1"/>
</dbReference>
<organism evidence="6 7">
    <name type="scientific">Seleniivibrio woodruffii</name>
    <dbReference type="NCBI Taxonomy" id="1078050"/>
    <lineage>
        <taxon>Bacteria</taxon>
        <taxon>Pseudomonadati</taxon>
        <taxon>Deferribacterota</taxon>
        <taxon>Deferribacteres</taxon>
        <taxon>Deferribacterales</taxon>
        <taxon>Geovibrionaceae</taxon>
        <taxon>Seleniivibrio</taxon>
    </lineage>
</organism>
<keyword evidence="3" id="KW-0547">Nucleotide-binding</keyword>
<evidence type="ECO:0000313" key="6">
    <source>
        <dbReference type="EMBL" id="TCK62040.1"/>
    </source>
</evidence>
<proteinExistence type="inferred from homology"/>
<dbReference type="CDD" id="cd03220">
    <property type="entry name" value="ABC_KpsT_Wzt"/>
    <property type="match status" value="1"/>
</dbReference>
<keyword evidence="7" id="KW-1185">Reference proteome</keyword>
<dbReference type="GO" id="GO:0140359">
    <property type="term" value="F:ABC-type transporter activity"/>
    <property type="evidence" value="ECO:0007669"/>
    <property type="project" value="InterPro"/>
</dbReference>
<evidence type="ECO:0000256" key="2">
    <source>
        <dbReference type="ARBA" id="ARBA00022448"/>
    </source>
</evidence>
<dbReference type="Gene3D" id="2.70.50.60">
    <property type="entry name" value="abc- transporter (atp binding component) like domain"/>
    <property type="match status" value="1"/>
</dbReference>
<dbReference type="GO" id="GO:0016887">
    <property type="term" value="F:ATP hydrolysis activity"/>
    <property type="evidence" value="ECO:0007669"/>
    <property type="project" value="InterPro"/>
</dbReference>
<evidence type="ECO:0000256" key="3">
    <source>
        <dbReference type="ARBA" id="ARBA00022741"/>
    </source>
</evidence>
<dbReference type="PANTHER" id="PTHR46743">
    <property type="entry name" value="TEICHOIC ACIDS EXPORT ATP-BINDING PROTEIN TAGH"/>
    <property type="match status" value="1"/>
</dbReference>
<dbReference type="Gene3D" id="3.40.50.300">
    <property type="entry name" value="P-loop containing nucleotide triphosphate hydrolases"/>
    <property type="match status" value="1"/>
</dbReference>
<sequence>MSRVTVVRAENIGKVYRLYAKPFDRVLEVFSPTGKPKHKEFHALKGVSLELKRGETLGIIGRNGHGKSTLLKIIAGVIQPTYGTVHKRGRVAAILEVTSGLKPELTGMENIILNLKINGFTGDILKAKSDEVIAFAELKEHINQPVKTYSSGMKSRLGFGIATSVDPDILILDEVLAVGDFVFRQKCLSKINSMRERMSVIFVSHSMNDVKMFCDKVMVIRNGEAVFNGNTDEGIELYLSSQEQKGTAEPVRPFYGDIFHNEGKISDVTHFWDKEQYRLGEDMIFEFSFRLHFEPKNLIIGIPLYTAEGTLVTAFNTDTSKFHFDNANNVVKGRLRVPCVFNPADYISVIAVVDGREFLYRQLNGGFCVLPQERVFGFVTVGQKWETYE</sequence>
<dbReference type="InterPro" id="IPR017871">
    <property type="entry name" value="ABC_transporter-like_CS"/>
</dbReference>
<dbReference type="GO" id="GO:0005524">
    <property type="term" value="F:ATP binding"/>
    <property type="evidence" value="ECO:0007669"/>
    <property type="project" value="UniProtKB-KW"/>
</dbReference>
<keyword evidence="2" id="KW-0813">Transport</keyword>
<dbReference type="InterPro" id="IPR003593">
    <property type="entry name" value="AAA+_ATPase"/>
</dbReference>
<dbReference type="RefSeq" id="WP_132871788.1">
    <property type="nucleotide sequence ID" value="NZ_SMGG01000003.1"/>
</dbReference>
<dbReference type="GO" id="GO:0016020">
    <property type="term" value="C:membrane"/>
    <property type="evidence" value="ECO:0007669"/>
    <property type="project" value="InterPro"/>
</dbReference>
<name>A0A4R1KDA1_9BACT</name>
<feature type="domain" description="ABC transporter" evidence="5">
    <location>
        <begin position="7"/>
        <end position="247"/>
    </location>
</feature>
<evidence type="ECO:0000256" key="4">
    <source>
        <dbReference type="ARBA" id="ARBA00022840"/>
    </source>
</evidence>
<dbReference type="InterPro" id="IPR050683">
    <property type="entry name" value="Bact_Polysacc_Export_ATP-bd"/>
</dbReference>
<keyword evidence="4 6" id="KW-0067">ATP-binding</keyword>
<dbReference type="SUPFAM" id="SSF52540">
    <property type="entry name" value="P-loop containing nucleoside triphosphate hydrolases"/>
    <property type="match status" value="1"/>
</dbReference>
<dbReference type="PROSITE" id="PS00211">
    <property type="entry name" value="ABC_TRANSPORTER_1"/>
    <property type="match status" value="1"/>
</dbReference>
<reference evidence="6 7" key="1">
    <citation type="submission" date="2019-03" db="EMBL/GenBank/DDBJ databases">
        <title>Genomic Encyclopedia of Type Strains, Phase IV (KMG-IV): sequencing the most valuable type-strain genomes for metagenomic binning, comparative biology and taxonomic classification.</title>
        <authorList>
            <person name="Goeker M."/>
        </authorList>
    </citation>
    <scope>NUCLEOTIDE SEQUENCE [LARGE SCALE GENOMIC DNA]</scope>
    <source>
        <strain evidence="6 7">DSM 24984</strain>
    </source>
</reference>
<dbReference type="SMART" id="SM00382">
    <property type="entry name" value="AAA"/>
    <property type="match status" value="1"/>
</dbReference>
<evidence type="ECO:0000259" key="5">
    <source>
        <dbReference type="PROSITE" id="PS50893"/>
    </source>
</evidence>
<dbReference type="EMBL" id="SMGG01000003">
    <property type="protein sequence ID" value="TCK62040.1"/>
    <property type="molecule type" value="Genomic_DNA"/>
</dbReference>
<dbReference type="OrthoDB" id="9805130at2"/>
<comment type="caution">
    <text evidence="6">The sequence shown here is derived from an EMBL/GenBank/DDBJ whole genome shotgun (WGS) entry which is preliminary data.</text>
</comment>
<dbReference type="InterPro" id="IPR003439">
    <property type="entry name" value="ABC_transporter-like_ATP-bd"/>
</dbReference>
<dbReference type="PROSITE" id="PS50893">
    <property type="entry name" value="ABC_TRANSPORTER_2"/>
    <property type="match status" value="1"/>
</dbReference>
<dbReference type="InterPro" id="IPR015860">
    <property type="entry name" value="ABC_transpr_TagH-like"/>
</dbReference>
<dbReference type="PANTHER" id="PTHR46743:SF2">
    <property type="entry name" value="TEICHOIC ACIDS EXPORT ATP-BINDING PROTEIN TAGH"/>
    <property type="match status" value="1"/>
</dbReference>
<protein>
    <submittedName>
        <fullName evidence="6">Teichoic acid transport system ATP-binding protein</fullName>
    </submittedName>
</protein>
<dbReference type="AlphaFoldDB" id="A0A4R1KDA1"/>
<evidence type="ECO:0000313" key="7">
    <source>
        <dbReference type="Proteomes" id="UP000294614"/>
    </source>
</evidence>
<comment type="similarity">
    <text evidence="1">Belongs to the ABC transporter superfamily.</text>
</comment>
<evidence type="ECO:0000256" key="1">
    <source>
        <dbReference type="ARBA" id="ARBA00005417"/>
    </source>
</evidence>